<evidence type="ECO:0000313" key="4">
    <source>
        <dbReference type="Proteomes" id="UP000594454"/>
    </source>
</evidence>
<feature type="compositionally biased region" description="Basic and acidic residues" evidence="1">
    <location>
        <begin position="74"/>
        <end position="95"/>
    </location>
</feature>
<feature type="region of interest" description="Disordered" evidence="1">
    <location>
        <begin position="24"/>
        <end position="46"/>
    </location>
</feature>
<feature type="chain" id="PRO_5031436959" evidence="2">
    <location>
        <begin position="25"/>
        <end position="146"/>
    </location>
</feature>
<evidence type="ECO:0000256" key="1">
    <source>
        <dbReference type="SAM" id="MobiDB-lite"/>
    </source>
</evidence>
<reference evidence="3 4" key="1">
    <citation type="submission" date="2020-11" db="EMBL/GenBank/DDBJ databases">
        <authorList>
            <person name="Wallbank WR R."/>
            <person name="Pardo Diaz C."/>
            <person name="Kozak K."/>
            <person name="Martin S."/>
            <person name="Jiggins C."/>
            <person name="Moest M."/>
            <person name="Warren A I."/>
            <person name="Generalovic N T."/>
            <person name="Byers J.R.P. K."/>
            <person name="Montejo-Kovacevich G."/>
            <person name="Yen C E."/>
        </authorList>
    </citation>
    <scope>NUCLEOTIDE SEQUENCE [LARGE SCALE GENOMIC DNA]</scope>
</reference>
<keyword evidence="2" id="KW-0732">Signal</keyword>
<name>A0A7R8V320_HERIL</name>
<keyword evidence="4" id="KW-1185">Reference proteome</keyword>
<dbReference type="AlphaFoldDB" id="A0A7R8V320"/>
<dbReference type="InParanoid" id="A0A7R8V320"/>
<gene>
    <name evidence="3" type="ORF">HERILL_LOCUS14142</name>
</gene>
<feature type="region of interest" description="Disordered" evidence="1">
    <location>
        <begin position="74"/>
        <end position="146"/>
    </location>
</feature>
<dbReference type="EMBL" id="LR899013">
    <property type="protein sequence ID" value="CAD7091738.1"/>
    <property type="molecule type" value="Genomic_DNA"/>
</dbReference>
<protein>
    <submittedName>
        <fullName evidence="3">Uncharacterized protein</fullName>
    </submittedName>
</protein>
<organism evidence="3 4">
    <name type="scientific">Hermetia illucens</name>
    <name type="common">Black soldier fly</name>
    <dbReference type="NCBI Taxonomy" id="343691"/>
    <lineage>
        <taxon>Eukaryota</taxon>
        <taxon>Metazoa</taxon>
        <taxon>Ecdysozoa</taxon>
        <taxon>Arthropoda</taxon>
        <taxon>Hexapoda</taxon>
        <taxon>Insecta</taxon>
        <taxon>Pterygota</taxon>
        <taxon>Neoptera</taxon>
        <taxon>Endopterygota</taxon>
        <taxon>Diptera</taxon>
        <taxon>Brachycera</taxon>
        <taxon>Stratiomyomorpha</taxon>
        <taxon>Stratiomyidae</taxon>
        <taxon>Hermetiinae</taxon>
        <taxon>Hermetia</taxon>
    </lineage>
</organism>
<proteinExistence type="predicted"/>
<feature type="signal peptide" evidence="2">
    <location>
        <begin position="1"/>
        <end position="24"/>
    </location>
</feature>
<evidence type="ECO:0000256" key="2">
    <source>
        <dbReference type="SAM" id="SignalP"/>
    </source>
</evidence>
<accession>A0A7R8V320</accession>
<feature type="compositionally biased region" description="Basic and acidic residues" evidence="1">
    <location>
        <begin position="102"/>
        <end position="124"/>
    </location>
</feature>
<sequence length="146" mass="16025">MLRRTFGVLLIGLILTASIDRGLCGDSSKEKKDDGENGSSLGDILRNVGSSIQEGAKKVGQTFQKGYEYVKKKVSEIGDDDDKPKDQDSKVELPKEQSSVTDAEKKEESDKKPGTNVTVDDRFLFDTPQKCPDGQQLDHSNQCRSG</sequence>
<evidence type="ECO:0000313" key="3">
    <source>
        <dbReference type="EMBL" id="CAD7091738.1"/>
    </source>
</evidence>
<dbReference type="Proteomes" id="UP000594454">
    <property type="component" value="Chromosome 5"/>
</dbReference>
<feature type="compositionally biased region" description="Polar residues" evidence="1">
    <location>
        <begin position="137"/>
        <end position="146"/>
    </location>
</feature>